<accession>A0ABZ0VMK2</accession>
<dbReference type="PANTHER" id="PTHR30222:SF17">
    <property type="entry name" value="SPERMIDINE_PUTRESCINE-BINDING PERIPLASMIC PROTEIN"/>
    <property type="match status" value="1"/>
</dbReference>
<dbReference type="InterPro" id="IPR006059">
    <property type="entry name" value="SBP"/>
</dbReference>
<gene>
    <name evidence="3" type="ORF">U0R22_002634</name>
</gene>
<dbReference type="PANTHER" id="PTHR30222">
    <property type="entry name" value="SPERMIDINE/PUTRESCINE-BINDING PERIPLASMIC PROTEIN"/>
    <property type="match status" value="1"/>
</dbReference>
<name>A0ABZ0VMK2_9HYPH</name>
<dbReference type="EMBL" id="CP139858">
    <property type="protein sequence ID" value="WQB98483.1"/>
    <property type="molecule type" value="Genomic_DNA"/>
</dbReference>
<organism evidence="3 4">
    <name type="scientific">Mesorhizobium huakuii</name>
    <dbReference type="NCBI Taxonomy" id="28104"/>
    <lineage>
        <taxon>Bacteria</taxon>
        <taxon>Pseudomonadati</taxon>
        <taxon>Pseudomonadota</taxon>
        <taxon>Alphaproteobacteria</taxon>
        <taxon>Hyphomicrobiales</taxon>
        <taxon>Phyllobacteriaceae</taxon>
        <taxon>Mesorhizobium</taxon>
    </lineage>
</organism>
<dbReference type="Gene3D" id="3.40.190.10">
    <property type="entry name" value="Periplasmic binding protein-like II"/>
    <property type="match status" value="1"/>
</dbReference>
<protein>
    <submittedName>
        <fullName evidence="3">Extracellular solute-binding protein</fullName>
    </submittedName>
</protein>
<sequence length="405" mass="45051">MPRTHEPLSSPAVLTKPRILRVLGTASTVLEPILRQAKADLGFTVEGKVLDGNIAHQVGVVAPESFDVYDQWFHNLEFVWTAHSIRPIELSRIKRWSDVGDLALTGKADAALPPVPGGGPNRLLYVQDDGRLSETPADRISMLPLSHCADSFGYRRELLPEGADMGAESWSWLLDPAWKRATLQSNASIGAIDAILAVQAAGLVQFRDPGNLSIAEIDSLMSILISLRRRGHFPHFWETQAQSAELFARGRARIGSIWSSALVLPTLRGVDIRTAVPKEGYRGWFGGMSISRHAAGAALDMAYEYLNWWLDGWPGAVVARHGYYFSAPELVRRHLKAAEWDYWYGGLPAVDDLAGPLGDPVVGRGHIREGGAYQERLSRIAIWNAVMDEHNYLVRRWHDFLNFRH</sequence>
<keyword evidence="1" id="KW-0732">Signal</keyword>
<dbReference type="Pfam" id="PF13416">
    <property type="entry name" value="SBP_bac_8"/>
    <property type="match status" value="1"/>
</dbReference>
<dbReference type="SUPFAM" id="SSF53850">
    <property type="entry name" value="Periplasmic binding protein-like II"/>
    <property type="match status" value="1"/>
</dbReference>
<dbReference type="Proteomes" id="UP001322481">
    <property type="component" value="Chromosome"/>
</dbReference>
<dbReference type="RefSeq" id="WP_322418772.1">
    <property type="nucleotide sequence ID" value="NZ_CP139858.1"/>
</dbReference>
<evidence type="ECO:0000256" key="2">
    <source>
        <dbReference type="ARBA" id="ARBA00022764"/>
    </source>
</evidence>
<keyword evidence="2" id="KW-0574">Periplasm</keyword>
<proteinExistence type="predicted"/>
<keyword evidence="4" id="KW-1185">Reference proteome</keyword>
<evidence type="ECO:0000313" key="3">
    <source>
        <dbReference type="EMBL" id="WQB98483.1"/>
    </source>
</evidence>
<evidence type="ECO:0000313" key="4">
    <source>
        <dbReference type="Proteomes" id="UP001322481"/>
    </source>
</evidence>
<reference evidence="3 4" key="1">
    <citation type="submission" date="2023-11" db="EMBL/GenBank/DDBJ databases">
        <authorList>
            <person name="Panchal A.K."/>
            <person name="Meaney J.S."/>
            <person name="Karas B.J."/>
            <person name="diCenzo G.C."/>
        </authorList>
    </citation>
    <scope>NUCLEOTIDE SEQUENCE [LARGE SCALE GENOMIC DNA]</scope>
    <source>
        <strain evidence="3 4">NZP2235</strain>
    </source>
</reference>
<evidence type="ECO:0000256" key="1">
    <source>
        <dbReference type="ARBA" id="ARBA00022729"/>
    </source>
</evidence>